<dbReference type="Pfam" id="PF10536">
    <property type="entry name" value="PMD"/>
    <property type="match status" value="1"/>
</dbReference>
<dbReference type="InterPro" id="IPR019557">
    <property type="entry name" value="AminoTfrase-like_pln_mobile"/>
</dbReference>
<dbReference type="Proteomes" id="UP001058974">
    <property type="component" value="Chromosome 5"/>
</dbReference>
<sequence length="450" mass="51339">MYTGTLKMVRRRGADGRIPVRTLDRGASSSAAAAEPTGYPGGPYDTSLLVKYEHHVARHIWFGEERGPKKELKVVGHGLKLNSRVPLALPPQMESWGIFWSPQDVTEELAVELAVDYLGVSQGQAQSHVRSCRGSYYKLEWLYDIFVHHRAASSWAYATRAYLLMLVGSTIFADKTFTLVEARYLLLFRDLDGCSGYSWGAAALVTLYRYLGDASMYSCKQLGGYPTLLQCWIHEYFPTVGKRGENWNPAGNCGLPRAMRWSYRQGVLKVDDLRPILDELTPTDVIWRPFEDHRAWRVFDEICLYRGCLKWGETVVPYLPDRCLRQFGYRQYVPSPPLDCMMATDIDVDWISYHQSVVDVIGSSSVATTPSEVVNGYLEWYYRVSHPRLVPPHRDAPREVPVPVYDAGPSDPDWARVSTLIRRYLRQVNAEEEDPQFSDLFEALHISRSH</sequence>
<keyword evidence="3" id="KW-1185">Reference proteome</keyword>
<dbReference type="Gramene" id="Psat05G0266400-T2">
    <property type="protein sequence ID" value="KAI5405996.1"/>
    <property type="gene ID" value="KIW84_052664"/>
</dbReference>
<proteinExistence type="predicted"/>
<evidence type="ECO:0000259" key="1">
    <source>
        <dbReference type="Pfam" id="PF10536"/>
    </source>
</evidence>
<dbReference type="InterPro" id="IPR044824">
    <property type="entry name" value="MAIN-like"/>
</dbReference>
<dbReference type="GO" id="GO:0010073">
    <property type="term" value="P:meristem maintenance"/>
    <property type="evidence" value="ECO:0007669"/>
    <property type="project" value="InterPro"/>
</dbReference>
<comment type="caution">
    <text evidence="2">The sequence shown here is derived from an EMBL/GenBank/DDBJ whole genome shotgun (WGS) entry which is preliminary data.</text>
</comment>
<organism evidence="2 3">
    <name type="scientific">Pisum sativum</name>
    <name type="common">Garden pea</name>
    <name type="synonym">Lathyrus oleraceus</name>
    <dbReference type="NCBI Taxonomy" id="3888"/>
    <lineage>
        <taxon>Eukaryota</taxon>
        <taxon>Viridiplantae</taxon>
        <taxon>Streptophyta</taxon>
        <taxon>Embryophyta</taxon>
        <taxon>Tracheophyta</taxon>
        <taxon>Spermatophyta</taxon>
        <taxon>Magnoliopsida</taxon>
        <taxon>eudicotyledons</taxon>
        <taxon>Gunneridae</taxon>
        <taxon>Pentapetalae</taxon>
        <taxon>rosids</taxon>
        <taxon>fabids</taxon>
        <taxon>Fabales</taxon>
        <taxon>Fabaceae</taxon>
        <taxon>Papilionoideae</taxon>
        <taxon>50 kb inversion clade</taxon>
        <taxon>NPAAA clade</taxon>
        <taxon>Hologalegina</taxon>
        <taxon>IRL clade</taxon>
        <taxon>Fabeae</taxon>
        <taxon>Lathyrus</taxon>
    </lineage>
</organism>
<gene>
    <name evidence="2" type="ORF">KIW84_052664</name>
</gene>
<evidence type="ECO:0000313" key="3">
    <source>
        <dbReference type="Proteomes" id="UP001058974"/>
    </source>
</evidence>
<protein>
    <recommendedName>
        <fullName evidence="1">Aminotransferase-like plant mobile domain-containing protein</fullName>
    </recommendedName>
</protein>
<feature type="domain" description="Aminotransferase-like plant mobile" evidence="1">
    <location>
        <begin position="130"/>
        <end position="381"/>
    </location>
</feature>
<reference evidence="2 3" key="1">
    <citation type="journal article" date="2022" name="Nat. Genet.">
        <title>Improved pea reference genome and pan-genome highlight genomic features and evolutionary characteristics.</title>
        <authorList>
            <person name="Yang T."/>
            <person name="Liu R."/>
            <person name="Luo Y."/>
            <person name="Hu S."/>
            <person name="Wang D."/>
            <person name="Wang C."/>
            <person name="Pandey M.K."/>
            <person name="Ge S."/>
            <person name="Xu Q."/>
            <person name="Li N."/>
            <person name="Li G."/>
            <person name="Huang Y."/>
            <person name="Saxena R.K."/>
            <person name="Ji Y."/>
            <person name="Li M."/>
            <person name="Yan X."/>
            <person name="He Y."/>
            <person name="Liu Y."/>
            <person name="Wang X."/>
            <person name="Xiang C."/>
            <person name="Varshney R.K."/>
            <person name="Ding H."/>
            <person name="Gao S."/>
            <person name="Zong X."/>
        </authorList>
    </citation>
    <scope>NUCLEOTIDE SEQUENCE [LARGE SCALE GENOMIC DNA]</scope>
    <source>
        <strain evidence="2 3">cv. Zhongwan 6</strain>
    </source>
</reference>
<evidence type="ECO:0000313" key="2">
    <source>
        <dbReference type="EMBL" id="KAI5405996.1"/>
    </source>
</evidence>
<dbReference type="AlphaFoldDB" id="A0A9D5AFJ5"/>
<dbReference type="EMBL" id="JAMSHJ010000005">
    <property type="protein sequence ID" value="KAI5405996.1"/>
    <property type="molecule type" value="Genomic_DNA"/>
</dbReference>
<name>A0A9D5AFJ5_PEA</name>
<dbReference type="PANTHER" id="PTHR46033">
    <property type="entry name" value="PROTEIN MAIN-LIKE 2"/>
    <property type="match status" value="1"/>
</dbReference>
<dbReference type="PANTHER" id="PTHR46033:SF8">
    <property type="entry name" value="PROTEIN MAINTENANCE OF MERISTEMS-LIKE"/>
    <property type="match status" value="1"/>
</dbReference>
<accession>A0A9D5AFJ5</accession>